<evidence type="ECO:0000256" key="8">
    <source>
        <dbReference type="HAMAP-Rule" id="MF_00101"/>
    </source>
</evidence>
<comment type="function">
    <text evidence="8">Transfers the 4'-phosphopantetheine moiety from coenzyme A to a Ser of acyl-carrier-protein.</text>
</comment>
<feature type="binding site" evidence="8">
    <location>
        <position position="39"/>
    </location>
    <ligand>
        <name>Mg(2+)</name>
        <dbReference type="ChEBI" id="CHEBI:18420"/>
    </ligand>
</feature>
<dbReference type="InterPro" id="IPR037143">
    <property type="entry name" value="4-PPantetheinyl_Trfase_dom_sf"/>
</dbReference>
<dbReference type="NCBIfam" id="TIGR00556">
    <property type="entry name" value="pantethn_trn"/>
    <property type="match status" value="1"/>
</dbReference>
<keyword evidence="3 8" id="KW-0479">Metal-binding</keyword>
<keyword evidence="1 8" id="KW-0444">Lipid biosynthesis</keyword>
<protein>
    <recommendedName>
        <fullName evidence="8">Holo-[acyl-carrier-protein] synthase</fullName>
        <shortName evidence="8">Holo-ACP synthase</shortName>
        <ecNumber evidence="8">2.7.8.7</ecNumber>
    </recommendedName>
    <alternativeName>
        <fullName evidence="8">4'-phosphopantetheinyl transferase AcpS</fullName>
    </alternativeName>
</protein>
<comment type="caution">
    <text evidence="11">The sequence shown here is derived from an EMBL/GenBank/DDBJ whole genome shotgun (WGS) entry which is preliminary data.</text>
</comment>
<feature type="region of interest" description="Disordered" evidence="9">
    <location>
        <begin position="1"/>
        <end position="25"/>
    </location>
</feature>
<dbReference type="Pfam" id="PF01648">
    <property type="entry name" value="ACPS"/>
    <property type="match status" value="1"/>
</dbReference>
<evidence type="ECO:0000256" key="1">
    <source>
        <dbReference type="ARBA" id="ARBA00022516"/>
    </source>
</evidence>
<dbReference type="GO" id="GO:0008897">
    <property type="term" value="F:holo-[acyl-carrier-protein] synthase activity"/>
    <property type="evidence" value="ECO:0007669"/>
    <property type="project" value="UniProtKB-UniRule"/>
</dbReference>
<dbReference type="GO" id="GO:0000287">
    <property type="term" value="F:magnesium ion binding"/>
    <property type="evidence" value="ECO:0007669"/>
    <property type="project" value="UniProtKB-UniRule"/>
</dbReference>
<dbReference type="SUPFAM" id="SSF56214">
    <property type="entry name" value="4'-phosphopantetheinyl transferase"/>
    <property type="match status" value="1"/>
</dbReference>
<evidence type="ECO:0000256" key="9">
    <source>
        <dbReference type="SAM" id="MobiDB-lite"/>
    </source>
</evidence>
<keyword evidence="12" id="KW-1185">Reference proteome</keyword>
<comment type="similarity">
    <text evidence="8">Belongs to the P-Pant transferase superfamily. AcpS family.</text>
</comment>
<dbReference type="EMBL" id="BMNJ01000003">
    <property type="protein sequence ID" value="GGO97880.1"/>
    <property type="molecule type" value="Genomic_DNA"/>
</dbReference>
<feature type="compositionally biased region" description="Low complexity" evidence="9">
    <location>
        <begin position="10"/>
        <end position="23"/>
    </location>
</feature>
<evidence type="ECO:0000256" key="6">
    <source>
        <dbReference type="ARBA" id="ARBA00023098"/>
    </source>
</evidence>
<sequence>MAEVPRLPEASGAPGSGASARSAGGPGTLPGVVGAVGMDLVHVPGLAHQLTIPGTVFAERAFTARELREAQRRADRAGALVAEPLAVRWAAKESFIKAWSQALVARAREDRESGGAAPVIAPESVDWREIELVSDRWGRPSLNLTGAIADAVESSLGAGAASPGHWPVSLTHDGDWAAAIVLWAGA</sequence>
<name>A0A8H9H935_9ACTO</name>
<dbReference type="Gene3D" id="3.90.470.20">
    <property type="entry name" value="4'-phosphopantetheinyl transferase domain"/>
    <property type="match status" value="1"/>
</dbReference>
<keyword evidence="2 8" id="KW-0808">Transferase</keyword>
<evidence type="ECO:0000313" key="12">
    <source>
        <dbReference type="Proteomes" id="UP000614239"/>
    </source>
</evidence>
<keyword evidence="5 8" id="KW-0460">Magnesium</keyword>
<reference evidence="11" key="1">
    <citation type="journal article" date="2014" name="Int. J. Syst. Evol. Microbiol.">
        <title>Complete genome sequence of Corynebacterium casei LMG S-19264T (=DSM 44701T), isolated from a smear-ripened cheese.</title>
        <authorList>
            <consortium name="US DOE Joint Genome Institute (JGI-PGF)"/>
            <person name="Walter F."/>
            <person name="Albersmeier A."/>
            <person name="Kalinowski J."/>
            <person name="Ruckert C."/>
        </authorList>
    </citation>
    <scope>NUCLEOTIDE SEQUENCE</scope>
    <source>
        <strain evidence="11">CGMCC 4.7372</strain>
    </source>
</reference>
<evidence type="ECO:0000313" key="11">
    <source>
        <dbReference type="EMBL" id="GGO97880.1"/>
    </source>
</evidence>
<dbReference type="EC" id="2.7.8.7" evidence="8"/>
<evidence type="ECO:0000256" key="5">
    <source>
        <dbReference type="ARBA" id="ARBA00022842"/>
    </source>
</evidence>
<accession>A0A8H9H935</accession>
<dbReference type="AlphaFoldDB" id="A0A8H9H935"/>
<comment type="cofactor">
    <cofactor evidence="8">
        <name>Mg(2+)</name>
        <dbReference type="ChEBI" id="CHEBI:18420"/>
    </cofactor>
</comment>
<dbReference type="Proteomes" id="UP000614239">
    <property type="component" value="Unassembled WGS sequence"/>
</dbReference>
<evidence type="ECO:0000259" key="10">
    <source>
        <dbReference type="Pfam" id="PF01648"/>
    </source>
</evidence>
<dbReference type="InterPro" id="IPR004568">
    <property type="entry name" value="Ppantetheine-prot_Trfase_dom"/>
</dbReference>
<evidence type="ECO:0000256" key="7">
    <source>
        <dbReference type="ARBA" id="ARBA00023160"/>
    </source>
</evidence>
<comment type="subcellular location">
    <subcellularLocation>
        <location evidence="8">Cytoplasm</location>
    </subcellularLocation>
</comment>
<feature type="domain" description="4'-phosphopantetheinyl transferase" evidence="10">
    <location>
        <begin position="35"/>
        <end position="150"/>
    </location>
</feature>
<proteinExistence type="inferred from homology"/>
<evidence type="ECO:0000256" key="2">
    <source>
        <dbReference type="ARBA" id="ARBA00022679"/>
    </source>
</evidence>
<keyword evidence="6 8" id="KW-0443">Lipid metabolism</keyword>
<evidence type="ECO:0000256" key="4">
    <source>
        <dbReference type="ARBA" id="ARBA00022832"/>
    </source>
</evidence>
<comment type="catalytic activity">
    <reaction evidence="8">
        <text>apo-[ACP] + CoA = holo-[ACP] + adenosine 3',5'-bisphosphate + H(+)</text>
        <dbReference type="Rhea" id="RHEA:12068"/>
        <dbReference type="Rhea" id="RHEA-COMP:9685"/>
        <dbReference type="Rhea" id="RHEA-COMP:9690"/>
        <dbReference type="ChEBI" id="CHEBI:15378"/>
        <dbReference type="ChEBI" id="CHEBI:29999"/>
        <dbReference type="ChEBI" id="CHEBI:57287"/>
        <dbReference type="ChEBI" id="CHEBI:58343"/>
        <dbReference type="ChEBI" id="CHEBI:64479"/>
        <dbReference type="EC" id="2.7.8.7"/>
    </reaction>
</comment>
<reference evidence="11" key="2">
    <citation type="submission" date="2020-09" db="EMBL/GenBank/DDBJ databases">
        <authorList>
            <person name="Sun Q."/>
            <person name="Zhou Y."/>
        </authorList>
    </citation>
    <scope>NUCLEOTIDE SEQUENCE</scope>
    <source>
        <strain evidence="11">CGMCC 4.7372</strain>
    </source>
</reference>
<keyword evidence="4 8" id="KW-0276">Fatty acid metabolism</keyword>
<gene>
    <name evidence="8 11" type="primary">acpS</name>
    <name evidence="11" type="ORF">GCM10011612_11480</name>
</gene>
<dbReference type="InterPro" id="IPR008278">
    <property type="entry name" value="4-PPantetheinyl_Trfase_dom"/>
</dbReference>
<keyword evidence="8" id="KW-0963">Cytoplasm</keyword>
<dbReference type="InterPro" id="IPR002582">
    <property type="entry name" value="ACPS"/>
</dbReference>
<dbReference type="GO" id="GO:0006633">
    <property type="term" value="P:fatty acid biosynthetic process"/>
    <property type="evidence" value="ECO:0007669"/>
    <property type="project" value="UniProtKB-UniRule"/>
</dbReference>
<keyword evidence="7 8" id="KW-0275">Fatty acid biosynthesis</keyword>
<organism evidence="11 12">
    <name type="scientific">Actinomyces gaoshouyii</name>
    <dbReference type="NCBI Taxonomy" id="1960083"/>
    <lineage>
        <taxon>Bacteria</taxon>
        <taxon>Bacillati</taxon>
        <taxon>Actinomycetota</taxon>
        <taxon>Actinomycetes</taxon>
        <taxon>Actinomycetales</taxon>
        <taxon>Actinomycetaceae</taxon>
        <taxon>Actinomyces</taxon>
    </lineage>
</organism>
<dbReference type="GO" id="GO:0005737">
    <property type="term" value="C:cytoplasm"/>
    <property type="evidence" value="ECO:0007669"/>
    <property type="project" value="UniProtKB-SubCell"/>
</dbReference>
<feature type="binding site" evidence="8">
    <location>
        <position position="93"/>
    </location>
    <ligand>
        <name>Mg(2+)</name>
        <dbReference type="ChEBI" id="CHEBI:18420"/>
    </ligand>
</feature>
<dbReference type="HAMAP" id="MF_00101">
    <property type="entry name" value="AcpS"/>
    <property type="match status" value="1"/>
</dbReference>
<evidence type="ECO:0000256" key="3">
    <source>
        <dbReference type="ARBA" id="ARBA00022723"/>
    </source>
</evidence>